<reference evidence="1 2" key="1">
    <citation type="submission" date="2019-01" db="EMBL/GenBank/DDBJ databases">
        <authorList>
            <person name="Bleriot I."/>
            <person name="Guijarro P."/>
            <person name="Trastoy R."/>
            <person name="Blasco L."/>
            <person name="Fernandez-Garcia L."/>
            <person name="Ambroa A."/>
            <person name="Perez-Nadales E."/>
            <person name="Fernandez-Cuenca F."/>
            <person name="Torre-Cisneros J."/>
            <person name="Oteo J."/>
            <person name="Oliver A."/>
            <person name="Canton R."/>
            <person name="Kidd T."/>
            <person name="Navarro F."/>
            <person name="Miro E."/>
            <person name="Pascual A."/>
            <person name="Bou G."/>
            <person name="Martinez-Martinez L."/>
            <person name="Tomas M."/>
        </authorList>
    </citation>
    <scope>NUCLEOTIDE SEQUENCE [LARGE SCALE GENOMIC DNA]</scope>
</reference>
<dbReference type="KEGG" id="vg:55811865"/>
<dbReference type="RefSeq" id="YP_009882562.1">
    <property type="nucleotide sequence ID" value="NC_049451.1"/>
</dbReference>
<evidence type="ECO:0000313" key="1">
    <source>
        <dbReference type="EMBL" id="QBQ71543.1"/>
    </source>
</evidence>
<keyword evidence="2" id="KW-1185">Reference proteome</keyword>
<protein>
    <submittedName>
        <fullName evidence="1">Uncharacterized protein</fullName>
    </submittedName>
</protein>
<evidence type="ECO:0000313" key="2">
    <source>
        <dbReference type="Proteomes" id="UP000302019"/>
    </source>
</evidence>
<dbReference type="EMBL" id="MK416018">
    <property type="protein sequence ID" value="QBQ71543.1"/>
    <property type="molecule type" value="Genomic_DNA"/>
</dbReference>
<proteinExistence type="predicted"/>
<accession>A0A482ME59</accession>
<dbReference type="Proteomes" id="UP000302019">
    <property type="component" value="Segment"/>
</dbReference>
<name>A0A482ME59_9CAUD</name>
<organism evidence="1 2">
    <name type="scientific">Klebsiella phage ST147-VIM1phi7.1</name>
    <dbReference type="NCBI Taxonomy" id="2510480"/>
    <lineage>
        <taxon>Viruses</taxon>
        <taxon>Duplodnaviria</taxon>
        <taxon>Heunggongvirae</taxon>
        <taxon>Uroviricota</taxon>
        <taxon>Caudoviricetes</taxon>
        <taxon>Peduoviridae</taxon>
        <taxon>Vimunumvirus</taxon>
        <taxon>Vimunumvirus ST147VIM1phi71</taxon>
    </lineage>
</organism>
<dbReference type="GeneID" id="55811865"/>
<sequence>MQNSISSEDKWVKRWSKHITCLAQNNDLSSREVDSYTAKLVEQASSEELGKVIKDLLNHIRMQK</sequence>